<dbReference type="EMBL" id="WTPW01000876">
    <property type="protein sequence ID" value="KAF0472458.1"/>
    <property type="molecule type" value="Genomic_DNA"/>
</dbReference>
<evidence type="ECO:0000313" key="1">
    <source>
        <dbReference type="EMBL" id="KAF0472458.1"/>
    </source>
</evidence>
<dbReference type="AlphaFoldDB" id="A0A8H4ABQ8"/>
<gene>
    <name evidence="1" type="ORF">F8M41_025025</name>
</gene>
<organism evidence="1 2">
    <name type="scientific">Gigaspora margarita</name>
    <dbReference type="NCBI Taxonomy" id="4874"/>
    <lineage>
        <taxon>Eukaryota</taxon>
        <taxon>Fungi</taxon>
        <taxon>Fungi incertae sedis</taxon>
        <taxon>Mucoromycota</taxon>
        <taxon>Glomeromycotina</taxon>
        <taxon>Glomeromycetes</taxon>
        <taxon>Diversisporales</taxon>
        <taxon>Gigasporaceae</taxon>
        <taxon>Gigaspora</taxon>
    </lineage>
</organism>
<proteinExistence type="predicted"/>
<sequence length="74" mass="7969">MGDETLSLGGVGGNDEEDYSLNKDEVMCIESLGGSLGICIWFPTEKDGLDNFLGERGNVFDIVGALLSNLHYNI</sequence>
<dbReference type="Proteomes" id="UP000439903">
    <property type="component" value="Unassembled WGS sequence"/>
</dbReference>
<accession>A0A8H4ABQ8</accession>
<comment type="caution">
    <text evidence="1">The sequence shown here is derived from an EMBL/GenBank/DDBJ whole genome shotgun (WGS) entry which is preliminary data.</text>
</comment>
<protein>
    <submittedName>
        <fullName evidence="1">Uncharacterized protein</fullName>
    </submittedName>
</protein>
<reference evidence="1 2" key="1">
    <citation type="journal article" date="2019" name="Environ. Microbiol.">
        <title>At the nexus of three kingdoms: the genome of the mycorrhizal fungus Gigaspora margarita provides insights into plant, endobacterial and fungal interactions.</title>
        <authorList>
            <person name="Venice F."/>
            <person name="Ghignone S."/>
            <person name="Salvioli di Fossalunga A."/>
            <person name="Amselem J."/>
            <person name="Novero M."/>
            <person name="Xianan X."/>
            <person name="Sedzielewska Toro K."/>
            <person name="Morin E."/>
            <person name="Lipzen A."/>
            <person name="Grigoriev I.V."/>
            <person name="Henrissat B."/>
            <person name="Martin F.M."/>
            <person name="Bonfante P."/>
        </authorList>
    </citation>
    <scope>NUCLEOTIDE SEQUENCE [LARGE SCALE GENOMIC DNA]</scope>
    <source>
        <strain evidence="1 2">BEG34</strain>
    </source>
</reference>
<evidence type="ECO:0000313" key="2">
    <source>
        <dbReference type="Proteomes" id="UP000439903"/>
    </source>
</evidence>
<keyword evidence="2" id="KW-1185">Reference proteome</keyword>
<name>A0A8H4ABQ8_GIGMA</name>